<feature type="non-terminal residue" evidence="1">
    <location>
        <position position="75"/>
    </location>
</feature>
<dbReference type="PaxDb" id="73239-Q7R9K8"/>
<organism evidence="1 2">
    <name type="scientific">Plasmodium yoelii yoelii</name>
    <dbReference type="NCBI Taxonomy" id="73239"/>
    <lineage>
        <taxon>Eukaryota</taxon>
        <taxon>Sar</taxon>
        <taxon>Alveolata</taxon>
        <taxon>Apicomplexa</taxon>
        <taxon>Aconoidasida</taxon>
        <taxon>Haemosporida</taxon>
        <taxon>Plasmodiidae</taxon>
        <taxon>Plasmodium</taxon>
        <taxon>Plasmodium (Vinckeia)</taxon>
    </lineage>
</organism>
<gene>
    <name evidence="1" type="ORF">PY06854</name>
</gene>
<sequence>MFLYLMKILFSKTYYLYHIDFNLKHVIQLNCNNRSSYKYRSKIDNTTLSIKGIFEVQINYISKNLKNKIQIIDIM</sequence>
<dbReference type="Proteomes" id="UP000008553">
    <property type="component" value="Unassembled WGS sequence"/>
</dbReference>
<name>Q7R9K8_PLAYO</name>
<reference evidence="1 2" key="1">
    <citation type="journal article" date="2002" name="Nature">
        <title>Genome sequence and comparative analysis of the model rodent malaria parasite Plasmodium yoelii yoelii.</title>
        <authorList>
            <person name="Carlton J.M."/>
            <person name="Angiuoli S.V."/>
            <person name="Suh B.B."/>
            <person name="Kooij T.W."/>
            <person name="Pertea M."/>
            <person name="Silva J.C."/>
            <person name="Ermolaeva M.D."/>
            <person name="Allen J.E."/>
            <person name="Selengut J.D."/>
            <person name="Koo H.L."/>
            <person name="Peterson J.D."/>
            <person name="Pop M."/>
            <person name="Kosack D.S."/>
            <person name="Shumway M.F."/>
            <person name="Bidwell S.L."/>
            <person name="Shallom S.J."/>
            <person name="van Aken S.E."/>
            <person name="Riedmuller S.B."/>
            <person name="Feldblyum T.V."/>
            <person name="Cho J.K."/>
            <person name="Quackenbush J."/>
            <person name="Sedegah M."/>
            <person name="Shoaibi A."/>
            <person name="Cummings L.M."/>
            <person name="Florens L."/>
            <person name="Yates J.R."/>
            <person name="Raine J.D."/>
            <person name="Sinden R.E."/>
            <person name="Harris M.A."/>
            <person name="Cunningham D.A."/>
            <person name="Preiser P.R."/>
            <person name="Bergman L.W."/>
            <person name="Vaidya A.B."/>
            <person name="van Lin L.H."/>
            <person name="Janse C.J."/>
            <person name="Waters A.P."/>
            <person name="Smith H.O."/>
            <person name="White O.R."/>
            <person name="Salzberg S.L."/>
            <person name="Venter J.C."/>
            <person name="Fraser C.M."/>
            <person name="Hoffman S.L."/>
            <person name="Gardner M.J."/>
            <person name="Carucci D.J."/>
        </authorList>
    </citation>
    <scope>NUCLEOTIDE SEQUENCE [LARGE SCALE GENOMIC DNA]</scope>
    <source>
        <strain evidence="1 2">17XNL</strain>
    </source>
</reference>
<proteinExistence type="predicted"/>
<dbReference type="EMBL" id="AABL01002392">
    <property type="protein sequence ID" value="EAA19149.1"/>
    <property type="molecule type" value="Genomic_DNA"/>
</dbReference>
<evidence type="ECO:0000313" key="2">
    <source>
        <dbReference type="Proteomes" id="UP000008553"/>
    </source>
</evidence>
<dbReference type="AlphaFoldDB" id="Q7R9K8"/>
<comment type="caution">
    <text evidence="1">The sequence shown here is derived from an EMBL/GenBank/DDBJ whole genome shotgun (WGS) entry which is preliminary data.</text>
</comment>
<protein>
    <submittedName>
        <fullName evidence="1">Uncharacterized protein</fullName>
    </submittedName>
</protein>
<keyword evidence="2" id="KW-1185">Reference proteome</keyword>
<evidence type="ECO:0000313" key="1">
    <source>
        <dbReference type="EMBL" id="EAA19149.1"/>
    </source>
</evidence>
<dbReference type="InParanoid" id="Q7R9K8"/>
<accession>Q7R9K8</accession>